<feature type="domain" description="Fe/B12 periplasmic-binding" evidence="8">
    <location>
        <begin position="67"/>
        <end position="334"/>
    </location>
</feature>
<dbReference type="InterPro" id="IPR002491">
    <property type="entry name" value="ABC_transptr_periplasmic_BD"/>
</dbReference>
<dbReference type="SUPFAM" id="SSF53807">
    <property type="entry name" value="Helical backbone' metal receptor"/>
    <property type="match status" value="1"/>
</dbReference>
<dbReference type="AlphaFoldDB" id="A0A179T1R1"/>
<protein>
    <submittedName>
        <fullName evidence="9">Iron siderophore-binding protein</fullName>
    </submittedName>
</protein>
<evidence type="ECO:0000259" key="8">
    <source>
        <dbReference type="PROSITE" id="PS50983"/>
    </source>
</evidence>
<evidence type="ECO:0000313" key="10">
    <source>
        <dbReference type="Proteomes" id="UP000078534"/>
    </source>
</evidence>
<comment type="caution">
    <text evidence="9">The sequence shown here is derived from an EMBL/GenBank/DDBJ whole genome shotgun (WGS) entry which is preliminary data.</text>
</comment>
<feature type="signal peptide" evidence="7">
    <location>
        <begin position="1"/>
        <end position="23"/>
    </location>
</feature>
<sequence>MQSTYKKSSLSLFLLGLTMLLLAACGNNTEENTETEGTTGSNDAPAEETYTIEHAMGNTEITGTPQKVVILTNEGTEALLSMGVTPVGAVQSWLGEPWYDHISSDMKDVEVVGTESEVNIEAIAALKPDLIIGNKMRQEKIYDKLSAIAPTVFSETLRGDWQENFKLYAKALNHEEEGQKVIDDFEARITELKETAGDKLNQEVSVVRFMAGLTRVYYTDTFSGVIFDKLGLKHSSSVQELFADNPDDLFVREVGKEVIPQMDADILFYFTYAPPGDTEATKTEEEWTNDPLWKNLDVVKAEKAYKVDDAIWNTAGGVIAANKLLDDLEKIITE</sequence>
<keyword evidence="10" id="KW-1185">Reference proteome</keyword>
<feature type="chain" id="PRO_5038377162" evidence="7">
    <location>
        <begin position="24"/>
        <end position="334"/>
    </location>
</feature>
<dbReference type="PANTHER" id="PTHR30532:SF21">
    <property type="entry name" value="SIDEROPHORE-BINDING LIPOPROTEIN YFIY-RELATED"/>
    <property type="match status" value="1"/>
</dbReference>
<dbReference type="FunFam" id="3.40.50.1980:FF:000003">
    <property type="entry name" value="Iron ABC transporter substrate-binding protein"/>
    <property type="match status" value="1"/>
</dbReference>
<keyword evidence="4 7" id="KW-0732">Signal</keyword>
<keyword evidence="6" id="KW-0449">Lipoprotein</keyword>
<reference evidence="10" key="1">
    <citation type="submission" date="2016-04" db="EMBL/GenBank/DDBJ databases">
        <authorList>
            <person name="Lyu Z."/>
            <person name="Lyu W."/>
        </authorList>
    </citation>
    <scope>NUCLEOTIDE SEQUENCE [LARGE SCALE GENOMIC DNA]</scope>
    <source>
        <strain evidence="10">C44</strain>
    </source>
</reference>
<evidence type="ECO:0000313" key="9">
    <source>
        <dbReference type="EMBL" id="OAS87651.1"/>
    </source>
</evidence>
<dbReference type="GO" id="GO:0030288">
    <property type="term" value="C:outer membrane-bounded periplasmic space"/>
    <property type="evidence" value="ECO:0007669"/>
    <property type="project" value="TreeGrafter"/>
</dbReference>
<evidence type="ECO:0000256" key="6">
    <source>
        <dbReference type="ARBA" id="ARBA00023288"/>
    </source>
</evidence>
<dbReference type="CDD" id="cd01146">
    <property type="entry name" value="FhuD"/>
    <property type="match status" value="1"/>
</dbReference>
<name>A0A179T1R1_9BACI</name>
<dbReference type="PROSITE" id="PS50983">
    <property type="entry name" value="FE_B12_PBP"/>
    <property type="match status" value="1"/>
</dbReference>
<dbReference type="PANTHER" id="PTHR30532">
    <property type="entry name" value="IRON III DICITRATE-BINDING PERIPLASMIC PROTEIN"/>
    <property type="match status" value="1"/>
</dbReference>
<proteinExistence type="inferred from homology"/>
<evidence type="ECO:0000256" key="1">
    <source>
        <dbReference type="ARBA" id="ARBA00004193"/>
    </source>
</evidence>
<dbReference type="InterPro" id="IPR051313">
    <property type="entry name" value="Bact_iron-sidero_bind"/>
</dbReference>
<dbReference type="GO" id="GO:1901678">
    <property type="term" value="P:iron coordination entity transport"/>
    <property type="evidence" value="ECO:0007669"/>
    <property type="project" value="UniProtKB-ARBA"/>
</dbReference>
<dbReference type="Pfam" id="PF01497">
    <property type="entry name" value="Peripla_BP_2"/>
    <property type="match status" value="1"/>
</dbReference>
<evidence type="ECO:0000256" key="5">
    <source>
        <dbReference type="ARBA" id="ARBA00023139"/>
    </source>
</evidence>
<dbReference type="GO" id="GO:0005886">
    <property type="term" value="C:plasma membrane"/>
    <property type="evidence" value="ECO:0007669"/>
    <property type="project" value="UniProtKB-SubCell"/>
</dbReference>
<dbReference type="EMBL" id="LWSG01000008">
    <property type="protein sequence ID" value="OAS87651.1"/>
    <property type="molecule type" value="Genomic_DNA"/>
</dbReference>
<dbReference type="OrthoDB" id="9793175at2"/>
<gene>
    <name evidence="9" type="ORF">A6K24_19625</name>
</gene>
<accession>A0A179T1R1</accession>
<dbReference type="PROSITE" id="PS51257">
    <property type="entry name" value="PROKAR_LIPOPROTEIN"/>
    <property type="match status" value="1"/>
</dbReference>
<comment type="subcellular location">
    <subcellularLocation>
        <location evidence="1">Cell membrane</location>
        <topology evidence="1">Lipid-anchor</topology>
    </subcellularLocation>
</comment>
<keyword evidence="3" id="KW-0813">Transport</keyword>
<dbReference type="Gene3D" id="3.40.50.1980">
    <property type="entry name" value="Nitrogenase molybdenum iron protein domain"/>
    <property type="match status" value="2"/>
</dbReference>
<dbReference type="STRING" id="152268.A6K24_19625"/>
<evidence type="ECO:0000256" key="3">
    <source>
        <dbReference type="ARBA" id="ARBA00022448"/>
    </source>
</evidence>
<evidence type="ECO:0000256" key="7">
    <source>
        <dbReference type="SAM" id="SignalP"/>
    </source>
</evidence>
<evidence type="ECO:0000256" key="4">
    <source>
        <dbReference type="ARBA" id="ARBA00022729"/>
    </source>
</evidence>
<dbReference type="Proteomes" id="UP000078534">
    <property type="component" value="Unassembled WGS sequence"/>
</dbReference>
<keyword evidence="5" id="KW-0564">Palmitate</keyword>
<evidence type="ECO:0000256" key="2">
    <source>
        <dbReference type="ARBA" id="ARBA00008814"/>
    </source>
</evidence>
<dbReference type="RefSeq" id="WP_066329874.1">
    <property type="nucleotide sequence ID" value="NZ_LWSG01000008.1"/>
</dbReference>
<organism evidence="9 10">
    <name type="scientific">Metabacillus litoralis</name>
    <dbReference type="NCBI Taxonomy" id="152268"/>
    <lineage>
        <taxon>Bacteria</taxon>
        <taxon>Bacillati</taxon>
        <taxon>Bacillota</taxon>
        <taxon>Bacilli</taxon>
        <taxon>Bacillales</taxon>
        <taxon>Bacillaceae</taxon>
        <taxon>Metabacillus</taxon>
    </lineage>
</organism>
<comment type="similarity">
    <text evidence="2">Belongs to the bacterial solute-binding protein 8 family.</text>
</comment>